<accession>A0AAE0TKM1</accession>
<dbReference type="SUPFAM" id="SSF74650">
    <property type="entry name" value="Galactose mutarotase-like"/>
    <property type="match status" value="1"/>
</dbReference>
<reference evidence="2" key="1">
    <citation type="journal article" date="2021" name="Genome Biol. Evol.">
        <title>A High-Quality Reference Genome for a Parasitic Bivalve with Doubly Uniparental Inheritance (Bivalvia: Unionida).</title>
        <authorList>
            <person name="Smith C.H."/>
        </authorList>
    </citation>
    <scope>NUCLEOTIDE SEQUENCE</scope>
    <source>
        <strain evidence="2">CHS0354</strain>
    </source>
</reference>
<organism evidence="2 3">
    <name type="scientific">Potamilus streckersoni</name>
    <dbReference type="NCBI Taxonomy" id="2493646"/>
    <lineage>
        <taxon>Eukaryota</taxon>
        <taxon>Metazoa</taxon>
        <taxon>Spiralia</taxon>
        <taxon>Lophotrochozoa</taxon>
        <taxon>Mollusca</taxon>
        <taxon>Bivalvia</taxon>
        <taxon>Autobranchia</taxon>
        <taxon>Heteroconchia</taxon>
        <taxon>Palaeoheterodonta</taxon>
        <taxon>Unionida</taxon>
        <taxon>Unionoidea</taxon>
        <taxon>Unionidae</taxon>
        <taxon>Ambleminae</taxon>
        <taxon>Lampsilini</taxon>
        <taxon>Potamilus</taxon>
    </lineage>
</organism>
<reference evidence="2" key="2">
    <citation type="journal article" date="2021" name="Genome Biol. Evol.">
        <title>Developing a high-quality reference genome for a parasitic bivalve with doubly uniparental inheritance (Bivalvia: Unionida).</title>
        <authorList>
            <person name="Smith C.H."/>
        </authorList>
    </citation>
    <scope>NUCLEOTIDE SEQUENCE</scope>
    <source>
        <strain evidence="2">CHS0354</strain>
        <tissue evidence="2">Mantle</tissue>
    </source>
</reference>
<dbReference type="PANTHER" id="PTHR22762">
    <property type="entry name" value="ALPHA-GLUCOSIDASE"/>
    <property type="match status" value="1"/>
</dbReference>
<dbReference type="InterPro" id="IPR025887">
    <property type="entry name" value="Glyco_hydro_31_N_dom"/>
</dbReference>
<dbReference type="AlphaFoldDB" id="A0AAE0TKM1"/>
<evidence type="ECO:0000313" key="3">
    <source>
        <dbReference type="Proteomes" id="UP001195483"/>
    </source>
</evidence>
<dbReference type="GO" id="GO:0030246">
    <property type="term" value="F:carbohydrate binding"/>
    <property type="evidence" value="ECO:0007669"/>
    <property type="project" value="InterPro"/>
</dbReference>
<dbReference type="GO" id="GO:0004558">
    <property type="term" value="F:alpha-1,4-glucosidase activity"/>
    <property type="evidence" value="ECO:0007669"/>
    <property type="project" value="TreeGrafter"/>
</dbReference>
<gene>
    <name evidence="2" type="ORF">CHS0354_031216</name>
</gene>
<evidence type="ECO:0000313" key="2">
    <source>
        <dbReference type="EMBL" id="KAK3612141.1"/>
    </source>
</evidence>
<proteinExistence type="predicted"/>
<dbReference type="Pfam" id="PF13802">
    <property type="entry name" value="Gal_mutarotas_2"/>
    <property type="match status" value="1"/>
</dbReference>
<comment type="caution">
    <text evidence="2">The sequence shown here is derived from an EMBL/GenBank/DDBJ whole genome shotgun (WGS) entry which is preliminary data.</text>
</comment>
<keyword evidence="3" id="KW-1185">Reference proteome</keyword>
<protein>
    <recommendedName>
        <fullName evidence="1">Glycoside hydrolase family 31 N-terminal domain-containing protein</fullName>
    </recommendedName>
</protein>
<name>A0AAE0TKM1_9BIVA</name>
<evidence type="ECO:0000259" key="1">
    <source>
        <dbReference type="Pfam" id="PF13802"/>
    </source>
</evidence>
<reference evidence="2" key="3">
    <citation type="submission" date="2023-05" db="EMBL/GenBank/DDBJ databases">
        <authorList>
            <person name="Smith C.H."/>
        </authorList>
    </citation>
    <scope>NUCLEOTIDE SEQUENCE</scope>
    <source>
        <strain evidence="2">CHS0354</strain>
        <tissue evidence="2">Mantle</tissue>
    </source>
</reference>
<dbReference type="InterPro" id="IPR011013">
    <property type="entry name" value="Gal_mutarotase_sf_dom"/>
</dbReference>
<dbReference type="PANTHER" id="PTHR22762:SF131">
    <property type="entry name" value="GLYCOSIDE HYDROLASE FAMILY 31 N-TERMINAL DOMAIN-CONTAINING PROTEIN"/>
    <property type="match status" value="1"/>
</dbReference>
<dbReference type="GO" id="GO:0005975">
    <property type="term" value="P:carbohydrate metabolic process"/>
    <property type="evidence" value="ECO:0007669"/>
    <property type="project" value="InterPro"/>
</dbReference>
<feature type="domain" description="Glycoside hydrolase family 31 N-terminal" evidence="1">
    <location>
        <begin position="44"/>
        <end position="146"/>
    </location>
</feature>
<dbReference type="Proteomes" id="UP001195483">
    <property type="component" value="Unassembled WGS sequence"/>
</dbReference>
<dbReference type="Gene3D" id="2.60.40.1760">
    <property type="entry name" value="glycosyl hydrolase (family 31)"/>
    <property type="match status" value="1"/>
</dbReference>
<sequence>MDYNYAYPDRFIYDPNVKRYEVPLETPDVDDQAPHPVYDVAFKNSPFGILVIRKSTGTILFDSSYVPLTFADQYIEITTSLPTKYIYGLGERRHQLWLNPENSARFPLWTRDQGLPTDTNLYGVHPFYLGMEEDGNAFGVFLLNSNAMGRT</sequence>
<dbReference type="EMBL" id="JAEAOA010001867">
    <property type="protein sequence ID" value="KAK3612141.1"/>
    <property type="molecule type" value="Genomic_DNA"/>
</dbReference>
<dbReference type="CDD" id="cd14752">
    <property type="entry name" value="GH31_N"/>
    <property type="match status" value="1"/>
</dbReference>